<dbReference type="Pfam" id="PF01272">
    <property type="entry name" value="GreA_GreB"/>
    <property type="match status" value="1"/>
</dbReference>
<gene>
    <name evidence="3" type="primary">rnk_1</name>
    <name evidence="3" type="ORF">LF1_45540</name>
</gene>
<keyword evidence="3" id="KW-0418">Kinase</keyword>
<comment type="caution">
    <text evidence="3">The sequence shown here is derived from an EMBL/GenBank/DDBJ whole genome shotgun (WGS) entry which is preliminary data.</text>
</comment>
<dbReference type="PANTHER" id="PTHR30437:SF5">
    <property type="entry name" value="REGULATOR OF NUCLEOSIDE DIPHOSPHATE KINASE"/>
    <property type="match status" value="1"/>
</dbReference>
<dbReference type="Proteomes" id="UP000322699">
    <property type="component" value="Unassembled WGS sequence"/>
</dbReference>
<evidence type="ECO:0000313" key="3">
    <source>
        <dbReference type="EMBL" id="KAA1261993.1"/>
    </source>
</evidence>
<dbReference type="RefSeq" id="WP_068261072.1">
    <property type="nucleotide sequence ID" value="NZ_LWSK01000022.1"/>
</dbReference>
<feature type="region of interest" description="Disordered" evidence="1">
    <location>
        <begin position="133"/>
        <end position="157"/>
    </location>
</feature>
<reference evidence="3 4" key="1">
    <citation type="submission" date="2019-08" db="EMBL/GenBank/DDBJ databases">
        <title>Deep-cultivation of Planctomycetes and their phenomic and genomic characterization uncovers novel biology.</title>
        <authorList>
            <person name="Wiegand S."/>
            <person name="Jogler M."/>
            <person name="Boedeker C."/>
            <person name="Pinto D."/>
            <person name="Vollmers J."/>
            <person name="Rivas-Marin E."/>
            <person name="Kohn T."/>
            <person name="Peeters S.H."/>
            <person name="Heuer A."/>
            <person name="Rast P."/>
            <person name="Oberbeckmann S."/>
            <person name="Bunk B."/>
            <person name="Jeske O."/>
            <person name="Meyerdierks A."/>
            <person name="Storesund J.E."/>
            <person name="Kallscheuer N."/>
            <person name="Luecker S."/>
            <person name="Lage O.M."/>
            <person name="Pohl T."/>
            <person name="Merkel B.J."/>
            <person name="Hornburger P."/>
            <person name="Mueller R.-W."/>
            <person name="Bruemmer F."/>
            <person name="Labrenz M."/>
            <person name="Spormann A.M."/>
            <person name="Op Den Camp H."/>
            <person name="Overmann J."/>
            <person name="Amann R."/>
            <person name="Jetten M.S.M."/>
            <person name="Mascher T."/>
            <person name="Medema M.H."/>
            <person name="Devos D.P."/>
            <person name="Kaster A.-K."/>
            <person name="Ovreas L."/>
            <person name="Rohde M."/>
            <person name="Galperin M.Y."/>
            <person name="Jogler C."/>
        </authorList>
    </citation>
    <scope>NUCLEOTIDE SEQUENCE [LARGE SCALE GENOMIC DNA]</scope>
    <source>
        <strain evidence="3 4">LF1</strain>
    </source>
</reference>
<dbReference type="InterPro" id="IPR001437">
    <property type="entry name" value="Tscrpt_elong_fac_GreA/B_C"/>
</dbReference>
<dbReference type="GO" id="GO:0032784">
    <property type="term" value="P:regulation of DNA-templated transcription elongation"/>
    <property type="evidence" value="ECO:0007669"/>
    <property type="project" value="InterPro"/>
</dbReference>
<evidence type="ECO:0000313" key="4">
    <source>
        <dbReference type="Proteomes" id="UP000322699"/>
    </source>
</evidence>
<evidence type="ECO:0000256" key="1">
    <source>
        <dbReference type="SAM" id="MobiDB-lite"/>
    </source>
</evidence>
<evidence type="ECO:0000259" key="2">
    <source>
        <dbReference type="Pfam" id="PF01272"/>
    </source>
</evidence>
<dbReference type="PANTHER" id="PTHR30437">
    <property type="entry name" value="TRANSCRIPTION ELONGATION FACTOR GREA"/>
    <property type="match status" value="1"/>
</dbReference>
<dbReference type="OrthoDB" id="192847at2"/>
<keyword evidence="4" id="KW-1185">Reference proteome</keyword>
<dbReference type="EMBL" id="VRLW01000001">
    <property type="protein sequence ID" value="KAA1261993.1"/>
    <property type="molecule type" value="Genomic_DNA"/>
</dbReference>
<sequence>MPTRKPLITQSDYQQIRELLESDYLDCIADSQTLSMLQHRIESALIVDDDRVPASVVTMESVVQLRDPINGDEDVYTLVFPEHADIAVGKLSVISPIGIAILGRHVGQMVRGRVPSGQRTVQIQSILFQPEHDDVAPQPSCRVPSTQPPARRQSLFS</sequence>
<dbReference type="InterPro" id="IPR023459">
    <property type="entry name" value="Tscrpt_elong_fac_GreA/B_fam"/>
</dbReference>
<dbReference type="GO" id="GO:0006354">
    <property type="term" value="P:DNA-templated transcription elongation"/>
    <property type="evidence" value="ECO:0007669"/>
    <property type="project" value="TreeGrafter"/>
</dbReference>
<dbReference type="GO" id="GO:0003677">
    <property type="term" value="F:DNA binding"/>
    <property type="evidence" value="ECO:0007669"/>
    <property type="project" value="InterPro"/>
</dbReference>
<proteinExistence type="predicted"/>
<keyword evidence="3" id="KW-0808">Transferase</keyword>
<feature type="domain" description="Transcription elongation factor GreA/GreB C-terminal" evidence="2">
    <location>
        <begin position="53"/>
        <end position="126"/>
    </location>
</feature>
<dbReference type="Gene3D" id="3.10.50.30">
    <property type="entry name" value="Transcription elongation factor, GreA/GreB, C-terminal domain"/>
    <property type="match status" value="1"/>
</dbReference>
<dbReference type="InterPro" id="IPR036953">
    <property type="entry name" value="GreA/GreB_C_sf"/>
</dbReference>
<dbReference type="GO" id="GO:0070063">
    <property type="term" value="F:RNA polymerase binding"/>
    <property type="evidence" value="ECO:0007669"/>
    <property type="project" value="InterPro"/>
</dbReference>
<protein>
    <submittedName>
        <fullName evidence="3">Regulator of nucleoside diphosphate kinase</fullName>
    </submittedName>
</protein>
<dbReference type="GO" id="GO:0016301">
    <property type="term" value="F:kinase activity"/>
    <property type="evidence" value="ECO:0007669"/>
    <property type="project" value="UniProtKB-KW"/>
</dbReference>
<dbReference type="SUPFAM" id="SSF54534">
    <property type="entry name" value="FKBP-like"/>
    <property type="match status" value="1"/>
</dbReference>
<organism evidence="3 4">
    <name type="scientific">Rubripirellula obstinata</name>
    <dbReference type="NCBI Taxonomy" id="406547"/>
    <lineage>
        <taxon>Bacteria</taxon>
        <taxon>Pseudomonadati</taxon>
        <taxon>Planctomycetota</taxon>
        <taxon>Planctomycetia</taxon>
        <taxon>Pirellulales</taxon>
        <taxon>Pirellulaceae</taxon>
        <taxon>Rubripirellula</taxon>
    </lineage>
</organism>
<name>A0A5B1CRI1_9BACT</name>
<dbReference type="AlphaFoldDB" id="A0A5B1CRI1"/>
<accession>A0A5B1CRI1</accession>